<feature type="transmembrane region" description="Helical" evidence="1">
    <location>
        <begin position="37"/>
        <end position="56"/>
    </location>
</feature>
<evidence type="ECO:0000256" key="1">
    <source>
        <dbReference type="SAM" id="Phobius"/>
    </source>
</evidence>
<feature type="transmembrane region" description="Helical" evidence="1">
    <location>
        <begin position="76"/>
        <end position="98"/>
    </location>
</feature>
<feature type="transmembrane region" description="Helical" evidence="1">
    <location>
        <begin position="104"/>
        <end position="123"/>
    </location>
</feature>
<dbReference type="EMBL" id="JBGFTU010000015">
    <property type="protein sequence ID" value="MEZ0165787.1"/>
    <property type="molecule type" value="Genomic_DNA"/>
</dbReference>
<gene>
    <name evidence="2" type="ORF">AB2L27_13590</name>
</gene>
<evidence type="ECO:0000313" key="3">
    <source>
        <dbReference type="Proteomes" id="UP001565927"/>
    </source>
</evidence>
<dbReference type="Proteomes" id="UP001565927">
    <property type="component" value="Unassembled WGS sequence"/>
</dbReference>
<keyword evidence="1" id="KW-0812">Transmembrane</keyword>
<proteinExistence type="predicted"/>
<evidence type="ECO:0000313" key="2">
    <source>
        <dbReference type="EMBL" id="MEZ0165787.1"/>
    </source>
</evidence>
<comment type="caution">
    <text evidence="2">The sequence shown here is derived from an EMBL/GenBank/DDBJ whole genome shotgun (WGS) entry which is preliminary data.</text>
</comment>
<name>A0ABV4H4N6_9ACTN</name>
<dbReference type="RefSeq" id="WP_370442014.1">
    <property type="nucleotide sequence ID" value="NZ_JBGFTU010000015.1"/>
</dbReference>
<sequence length="134" mass="13692">MTARSTWRAVPGPVRLLLFSQFAFNTGFYLVVPFLAVHLSGGLGVAGWVVGLVLGLRTFSQQGFFAVGERHVGAHYGVLASFGGVAVLLGSAVVGAVLEPGAASPWVLLAVLTPASGAGLATLSRRLSPAPVHA</sequence>
<evidence type="ECO:0008006" key="4">
    <source>
        <dbReference type="Google" id="ProtNLM"/>
    </source>
</evidence>
<keyword evidence="1" id="KW-1133">Transmembrane helix</keyword>
<reference evidence="2 3" key="1">
    <citation type="submission" date="2024-07" db="EMBL/GenBank/DDBJ databases">
        <authorList>
            <person name="Thanompreechachai J."/>
            <person name="Duangmal K."/>
        </authorList>
    </citation>
    <scope>NUCLEOTIDE SEQUENCE [LARGE SCALE GENOMIC DNA]</scope>
    <source>
        <strain evidence="2 3">LSe6-4</strain>
    </source>
</reference>
<keyword evidence="1" id="KW-0472">Membrane</keyword>
<protein>
    <recommendedName>
        <fullName evidence="4">MFS transporter</fullName>
    </recommendedName>
</protein>
<organism evidence="2 3">
    <name type="scientific">Kineococcus halophytocola</name>
    <dbReference type="NCBI Taxonomy" id="3234027"/>
    <lineage>
        <taxon>Bacteria</taxon>
        <taxon>Bacillati</taxon>
        <taxon>Actinomycetota</taxon>
        <taxon>Actinomycetes</taxon>
        <taxon>Kineosporiales</taxon>
        <taxon>Kineosporiaceae</taxon>
        <taxon>Kineococcus</taxon>
    </lineage>
</organism>
<keyword evidence="3" id="KW-1185">Reference proteome</keyword>
<accession>A0ABV4H4N6</accession>